<feature type="domain" description="Non-contractile tail sheath TIM barrel" evidence="4">
    <location>
        <begin position="233"/>
        <end position="574"/>
    </location>
</feature>
<feature type="domain" description="GH29D-like beta-sandwich" evidence="2">
    <location>
        <begin position="587"/>
        <end position="648"/>
    </location>
</feature>
<evidence type="ECO:0000256" key="1">
    <source>
        <dbReference type="SAM" id="Phobius"/>
    </source>
</evidence>
<dbReference type="Pfam" id="PF23844">
    <property type="entry name" value="NCTSP_N"/>
    <property type="match status" value="1"/>
</dbReference>
<comment type="caution">
    <text evidence="5">The sequence shown here is derived from an EMBL/GenBank/DDBJ whole genome shotgun (WGS) entry which is preliminary data.</text>
</comment>
<dbReference type="AlphaFoldDB" id="A0A179ERW3"/>
<gene>
    <name evidence="5" type="ORF">A6E74_04515</name>
</gene>
<evidence type="ECO:0000259" key="4">
    <source>
        <dbReference type="Pfam" id="PF23845"/>
    </source>
</evidence>
<evidence type="ECO:0000259" key="2">
    <source>
        <dbReference type="Pfam" id="PF13290"/>
    </source>
</evidence>
<dbReference type="InterPro" id="IPR057102">
    <property type="entry name" value="NCTSP_N"/>
</dbReference>
<reference evidence="5 6" key="1">
    <citation type="submission" date="2016-04" db="EMBL/GenBank/DDBJ databases">
        <title>Draft genome of an Enterococcus thailandicus strain isolated from bovine feces.</title>
        <authorList>
            <person name="Beukers A.G."/>
            <person name="Zaheer R."/>
            <person name="Goji N."/>
            <person name="Cook S.R."/>
            <person name="Amoako K."/>
            <person name="Chaves A.V."/>
            <person name="Ward M.P."/>
            <person name="Mcallister T.A."/>
        </authorList>
    </citation>
    <scope>NUCLEOTIDE SEQUENCE [LARGE SCALE GENOMIC DNA]</scope>
    <source>
        <strain evidence="5 6">F0711D 46</strain>
    </source>
</reference>
<dbReference type="Pfam" id="PF23845">
    <property type="entry name" value="TIM-barrel_NCTSP"/>
    <property type="match status" value="1"/>
</dbReference>
<name>A0A179ERW3_ENTTH</name>
<dbReference type="InterPro" id="IPR057122">
    <property type="entry name" value="TIM-barrel_NCTSP"/>
</dbReference>
<dbReference type="InterPro" id="IPR059177">
    <property type="entry name" value="GH29D-like_dom"/>
</dbReference>
<feature type="transmembrane region" description="Helical" evidence="1">
    <location>
        <begin position="998"/>
        <end position="1017"/>
    </location>
</feature>
<proteinExistence type="predicted"/>
<keyword evidence="6" id="KW-1185">Reference proteome</keyword>
<organism evidence="5 6">
    <name type="scientific">Enterococcus thailandicus</name>
    <dbReference type="NCBI Taxonomy" id="417368"/>
    <lineage>
        <taxon>Bacteria</taxon>
        <taxon>Bacillati</taxon>
        <taxon>Bacillota</taxon>
        <taxon>Bacilli</taxon>
        <taxon>Lactobacillales</taxon>
        <taxon>Enterococcaceae</taxon>
        <taxon>Enterococcus</taxon>
    </lineage>
</organism>
<accession>A0A179ERW3</accession>
<keyword evidence="1" id="KW-0812">Transmembrane</keyword>
<dbReference type="EMBL" id="LWMN01000011">
    <property type="protein sequence ID" value="OAQ55987.1"/>
    <property type="molecule type" value="Genomic_DNA"/>
</dbReference>
<dbReference type="Pfam" id="PF13290">
    <property type="entry name" value="CHB_HEX_C_1"/>
    <property type="match status" value="1"/>
</dbReference>
<dbReference type="Proteomes" id="UP000078516">
    <property type="component" value="Unassembled WGS sequence"/>
</dbReference>
<sequence length="1059" mass="119732">MYKLQAKYLTINFNFEMTASVVTQNENSFSVQGHFRTTDDLAGLIWETEDTHSHESLKYPTNPNFKNVSLSYDYALSGYTEALDSDKASALTIQTVDGKIHYIRLWNYVTNRPEDEWEKQEGIVFPEGRTPGNGTGNLGTIQLDFDNLYEGWSPYTFDANGKWNKNPEWKKIDVTNIKTIMWAFTPIGYTGNGGGTTQYLDDSYPFAMSMTNWKVTGDTFLGNETVAASPGVIRMCDDYDDSYNLTPERIIDSYLQLGYTKIVNFYIGASHYYDKKIVDGTGILLEDKLFNQAFEAWYKDYVRRLADNQMAIIHSISMENVDAKEEWWQRTYDGTPGTSGWTPTPHFLSFTNAEVQAFYQRLAVGLADISNQFGLTPIVQLGEPWWWHQDELTPCFYDQATRNLYKAETGLDMHEFHTVNESIVGHESMLSWLQTKIGSFTLMLRDAVKVNYSNAQFTVLFFPPSVMDKTRTPMMMGMVNFPKVEWAYPNLDFFMLEDYDYLIKNQMREHQDVLEFIQNNLGYPSEKIHYFSGFVLDEEHSFVWKNIHQALVDGFNESFAEVYIWAYAQVKRDNWKQPKVIYSSHRGGNYTQPFKVSFSCDSDQLIYTLNGLDPTMETGQIYSSPIEIDKTTDIRIAYVDGGFISESVIFSYTIPMAKELPDKITSTGSFSDWVNIKSLAIGSGEIFDLSAAEDAENLYLYARGSNMNTSSNFYLDTGMDTGANIWSWPDAKMNYMIQNDKVYKYAGTGSDFNWDEIGNAKMIKTNGFVEITVSLEILGLSKPQQIRLGYGRNFEDFAPMPSRNSAIVDTLVTTNSLVNKETIAKEELLKTYKALNINSAGFEWEKTVRTEPATNTILYVTPHMEWNISGENYGLSVKVSNNKADLTPYYHELDSSILEYSKYLRGDSKNFEDILNKFAPTVGDGAIAVGISTRDGLIGTKILLTFSKTVEDSGVEIESKFQLEIELYNRPFAGSPIPDPAYNQLVEDITSGEFKPTVIQILGIGMVGVATLALIFFGSEIITFVGTIIIGITAVIVTVVEALLVIGNSIMGIFAKIAG</sequence>
<protein>
    <submittedName>
        <fullName evidence="5">Uncharacterized protein</fullName>
    </submittedName>
</protein>
<evidence type="ECO:0000313" key="5">
    <source>
        <dbReference type="EMBL" id="OAQ55987.1"/>
    </source>
</evidence>
<dbReference type="RefSeq" id="WP_067482614.1">
    <property type="nucleotide sequence ID" value="NZ_LWMN01000011.1"/>
</dbReference>
<feature type="transmembrane region" description="Helical" evidence="1">
    <location>
        <begin position="1024"/>
        <end position="1046"/>
    </location>
</feature>
<feature type="domain" description="Non-contractile tail sheath N-terminal" evidence="3">
    <location>
        <begin position="3"/>
        <end position="115"/>
    </location>
</feature>
<keyword evidence="1" id="KW-0472">Membrane</keyword>
<evidence type="ECO:0000259" key="3">
    <source>
        <dbReference type="Pfam" id="PF23844"/>
    </source>
</evidence>
<keyword evidence="1" id="KW-1133">Transmembrane helix</keyword>
<evidence type="ECO:0000313" key="6">
    <source>
        <dbReference type="Proteomes" id="UP000078516"/>
    </source>
</evidence>